<protein>
    <submittedName>
        <fullName evidence="4">Putative regulator of septum formation</fullName>
    </submittedName>
</protein>
<proteinExistence type="predicted"/>
<feature type="transmembrane region" description="Helical" evidence="2">
    <location>
        <begin position="21"/>
        <end position="41"/>
    </location>
</feature>
<organism evidence="4 5">
    <name type="scientific">Prauserella shujinwangii</name>
    <dbReference type="NCBI Taxonomy" id="1453103"/>
    <lineage>
        <taxon>Bacteria</taxon>
        <taxon>Bacillati</taxon>
        <taxon>Actinomycetota</taxon>
        <taxon>Actinomycetes</taxon>
        <taxon>Pseudonocardiales</taxon>
        <taxon>Pseudonocardiaceae</taxon>
        <taxon>Prauserella</taxon>
    </lineage>
</organism>
<dbReference type="Pfam" id="PF13845">
    <property type="entry name" value="Septum_form"/>
    <property type="match status" value="1"/>
</dbReference>
<dbReference type="EMBL" id="PVNH01000005">
    <property type="protein sequence ID" value="PRX47902.1"/>
    <property type="molecule type" value="Genomic_DNA"/>
</dbReference>
<sequence>MESMPDRASRFPPARQTLRTRVLMVGVFVGALIALSVNWVFSADVRGTVFGGGIPPEQQERLAAREEAFQSPPGSCVTWTQAGAEDARKVSCEKEHFFEVTGIVDLSDRFPPGAPRPTVDQWRELTEERCVEVAESYLDKPLDPLGKLTVGVLHPDDEQWADGDRKMRCGLQWAAPGGALQPLTAPAAEINQSNVWEVGTCLGLDGKTVGDPVDCAQEHSYEIIGLLDLKKKFPKFPSPDDQHAWLDKQCSAVADKYTGGKNLAKQGLILSWDVREKPSWNAGSTLVNCKVAAKLKDNSGLAPVTGSVAKPKPKPKPTTESTTTAKPPEGDRPAEGGQPADGEQPARSGQPAGPETAGESDQGDDG</sequence>
<dbReference type="Proteomes" id="UP000238362">
    <property type="component" value="Unassembled WGS sequence"/>
</dbReference>
<keyword evidence="2" id="KW-0812">Transmembrane</keyword>
<evidence type="ECO:0000259" key="3">
    <source>
        <dbReference type="Pfam" id="PF13845"/>
    </source>
</evidence>
<feature type="region of interest" description="Disordered" evidence="1">
    <location>
        <begin position="300"/>
        <end position="366"/>
    </location>
</feature>
<reference evidence="4 5" key="1">
    <citation type="submission" date="2018-03" db="EMBL/GenBank/DDBJ databases">
        <title>Genomic Encyclopedia of Type Strains, Phase III (KMG-III): the genomes of soil and plant-associated and newly described type strains.</title>
        <authorList>
            <person name="Whitman W."/>
        </authorList>
    </citation>
    <scope>NUCLEOTIDE SEQUENCE [LARGE SCALE GENOMIC DNA]</scope>
    <source>
        <strain evidence="4 5">CGMCC 4.7125</strain>
    </source>
</reference>
<comment type="caution">
    <text evidence="4">The sequence shown here is derived from an EMBL/GenBank/DDBJ whole genome shotgun (WGS) entry which is preliminary data.</text>
</comment>
<name>A0A2T0LVN6_9PSEU</name>
<evidence type="ECO:0000256" key="2">
    <source>
        <dbReference type="SAM" id="Phobius"/>
    </source>
</evidence>
<dbReference type="AlphaFoldDB" id="A0A2T0LVN6"/>
<feature type="domain" description="Septum formation-related" evidence="3">
    <location>
        <begin position="74"/>
        <end position="289"/>
    </location>
</feature>
<keyword evidence="5" id="KW-1185">Reference proteome</keyword>
<evidence type="ECO:0000313" key="4">
    <source>
        <dbReference type="EMBL" id="PRX47902.1"/>
    </source>
</evidence>
<dbReference type="InterPro" id="IPR026004">
    <property type="entry name" value="Septum_form"/>
</dbReference>
<evidence type="ECO:0000256" key="1">
    <source>
        <dbReference type="SAM" id="MobiDB-lite"/>
    </source>
</evidence>
<keyword evidence="2" id="KW-1133">Transmembrane helix</keyword>
<gene>
    <name evidence="4" type="ORF">B0I33_105486</name>
</gene>
<keyword evidence="2" id="KW-0472">Membrane</keyword>
<feature type="compositionally biased region" description="Low complexity" evidence="1">
    <location>
        <begin position="318"/>
        <end position="327"/>
    </location>
</feature>
<accession>A0A2T0LVN6</accession>
<evidence type="ECO:0000313" key="5">
    <source>
        <dbReference type="Proteomes" id="UP000238362"/>
    </source>
</evidence>